<dbReference type="PANTHER" id="PTHR44846">
    <property type="entry name" value="MANNOSYL-D-GLYCERATE TRANSPORT/METABOLISM SYSTEM REPRESSOR MNGR-RELATED"/>
    <property type="match status" value="1"/>
</dbReference>
<sequence length="245" mass="28369">MSHEEKKELLYIQLRDKILAEYQHKPYYAPLPGERELCEIYAVSRPTVRKALEILEEQGKIVRLAGKGAFFIGNKDFIEADSNKMQPTNIAFYDQVSLRGDYTRSKVLTEKIEMASYEVSARLKAEINSKVFHLERLRYINDKLYSLANSYILYDLCPELNEYDFSDRSLHKTLSEHGHIPYKADKTIEISKATEYESLHLDIETGAPITITSSIIYNKEGDILEYTISKSDAYKTLIKMDVFNK</sequence>
<dbReference type="CDD" id="cd07377">
    <property type="entry name" value="WHTH_GntR"/>
    <property type="match status" value="1"/>
</dbReference>
<organism evidence="5 6">
    <name type="scientific">Anaerostipes rhamnosivorans</name>
    <dbReference type="NCBI Taxonomy" id="1229621"/>
    <lineage>
        <taxon>Bacteria</taxon>
        <taxon>Bacillati</taxon>
        <taxon>Bacillota</taxon>
        <taxon>Clostridia</taxon>
        <taxon>Lachnospirales</taxon>
        <taxon>Lachnospiraceae</taxon>
        <taxon>Anaerostipes</taxon>
    </lineage>
</organism>
<evidence type="ECO:0000256" key="2">
    <source>
        <dbReference type="ARBA" id="ARBA00023125"/>
    </source>
</evidence>
<dbReference type="GO" id="GO:0003677">
    <property type="term" value="F:DNA binding"/>
    <property type="evidence" value="ECO:0007669"/>
    <property type="project" value="UniProtKB-KW"/>
</dbReference>
<dbReference type="Pfam" id="PF07702">
    <property type="entry name" value="UTRA"/>
    <property type="match status" value="1"/>
</dbReference>
<dbReference type="Gene3D" id="3.40.1410.10">
    <property type="entry name" value="Chorismate lyase-like"/>
    <property type="match status" value="1"/>
</dbReference>
<dbReference type="SMART" id="SM00866">
    <property type="entry name" value="UTRA"/>
    <property type="match status" value="1"/>
</dbReference>
<dbReference type="Pfam" id="PF00392">
    <property type="entry name" value="GntR"/>
    <property type="match status" value="1"/>
</dbReference>
<name>A0A4P8IB10_9FIRM</name>
<accession>A0A4P8IB10</accession>
<dbReference type="OrthoDB" id="1648691at2"/>
<dbReference type="KEGG" id="arf:AR1Y2_1314"/>
<keyword evidence="2" id="KW-0238">DNA-binding</keyword>
<dbReference type="RefSeq" id="WP_137328264.1">
    <property type="nucleotide sequence ID" value="NZ_CP040058.1"/>
</dbReference>
<dbReference type="SMART" id="SM00345">
    <property type="entry name" value="HTH_GNTR"/>
    <property type="match status" value="1"/>
</dbReference>
<evidence type="ECO:0000256" key="3">
    <source>
        <dbReference type="ARBA" id="ARBA00023163"/>
    </source>
</evidence>
<dbReference type="Gene3D" id="1.10.10.10">
    <property type="entry name" value="Winged helix-like DNA-binding domain superfamily/Winged helix DNA-binding domain"/>
    <property type="match status" value="1"/>
</dbReference>
<dbReference type="SUPFAM" id="SSF46785">
    <property type="entry name" value="Winged helix' DNA-binding domain"/>
    <property type="match status" value="1"/>
</dbReference>
<keyword evidence="6" id="KW-1185">Reference proteome</keyword>
<evidence type="ECO:0000313" key="5">
    <source>
        <dbReference type="EMBL" id="QCP34768.1"/>
    </source>
</evidence>
<evidence type="ECO:0000259" key="4">
    <source>
        <dbReference type="PROSITE" id="PS50949"/>
    </source>
</evidence>
<gene>
    <name evidence="5" type="ORF">AR1Y2_1314</name>
</gene>
<keyword evidence="1" id="KW-0805">Transcription regulation</keyword>
<feature type="domain" description="HTH gntR-type" evidence="4">
    <location>
        <begin position="4"/>
        <end position="74"/>
    </location>
</feature>
<protein>
    <submittedName>
        <fullName evidence="5">Putative transcriptional regulator of N-Acetylglucosamine utilization, GntR family</fullName>
    </submittedName>
</protein>
<dbReference type="GO" id="GO:0003700">
    <property type="term" value="F:DNA-binding transcription factor activity"/>
    <property type="evidence" value="ECO:0007669"/>
    <property type="project" value="InterPro"/>
</dbReference>
<dbReference type="EMBL" id="CP040058">
    <property type="protein sequence ID" value="QCP34768.1"/>
    <property type="molecule type" value="Genomic_DNA"/>
</dbReference>
<keyword evidence="3" id="KW-0804">Transcription</keyword>
<dbReference type="InterPro" id="IPR000524">
    <property type="entry name" value="Tscrpt_reg_HTH_GntR"/>
</dbReference>
<dbReference type="InterPro" id="IPR050679">
    <property type="entry name" value="Bact_HTH_transcr_reg"/>
</dbReference>
<dbReference type="AlphaFoldDB" id="A0A4P8IB10"/>
<dbReference type="InterPro" id="IPR036390">
    <property type="entry name" value="WH_DNA-bd_sf"/>
</dbReference>
<dbReference type="PRINTS" id="PR00035">
    <property type="entry name" value="HTHGNTR"/>
</dbReference>
<dbReference type="InterPro" id="IPR028978">
    <property type="entry name" value="Chorismate_lyase_/UTRA_dom_sf"/>
</dbReference>
<dbReference type="InterPro" id="IPR011663">
    <property type="entry name" value="UTRA"/>
</dbReference>
<evidence type="ECO:0000313" key="6">
    <source>
        <dbReference type="Proteomes" id="UP000298653"/>
    </source>
</evidence>
<reference evidence="5 6" key="1">
    <citation type="submission" date="2019-05" db="EMBL/GenBank/DDBJ databases">
        <title>Complete genome sequencing of Anaerostipes rhamnosivorans.</title>
        <authorList>
            <person name="Bui T.P.N."/>
            <person name="de Vos W.M."/>
        </authorList>
    </citation>
    <scope>NUCLEOTIDE SEQUENCE [LARGE SCALE GENOMIC DNA]</scope>
    <source>
        <strain evidence="5 6">1y2</strain>
    </source>
</reference>
<proteinExistence type="predicted"/>
<dbReference type="PROSITE" id="PS50949">
    <property type="entry name" value="HTH_GNTR"/>
    <property type="match status" value="1"/>
</dbReference>
<dbReference type="InterPro" id="IPR036388">
    <property type="entry name" value="WH-like_DNA-bd_sf"/>
</dbReference>
<dbReference type="Proteomes" id="UP000298653">
    <property type="component" value="Chromosome"/>
</dbReference>
<dbReference type="SUPFAM" id="SSF64288">
    <property type="entry name" value="Chorismate lyase-like"/>
    <property type="match status" value="1"/>
</dbReference>
<evidence type="ECO:0000256" key="1">
    <source>
        <dbReference type="ARBA" id="ARBA00023015"/>
    </source>
</evidence>